<accession>A0A2G3DZD1</accession>
<keyword evidence="5" id="KW-0288">FMN</keyword>
<comment type="cofactor">
    <cofactor evidence="2">
        <name>[4Fe-4S] cluster</name>
        <dbReference type="ChEBI" id="CHEBI:49883"/>
    </cofactor>
</comment>
<dbReference type="InterPro" id="IPR051793">
    <property type="entry name" value="NADH:flavin_oxidoreductase"/>
</dbReference>
<evidence type="ECO:0000256" key="8">
    <source>
        <dbReference type="ARBA" id="ARBA00023004"/>
    </source>
</evidence>
<dbReference type="RefSeq" id="WP_099387031.1">
    <property type="nucleotide sequence ID" value="NZ_JANSWH010000092.1"/>
</dbReference>
<dbReference type="InterPro" id="IPR036188">
    <property type="entry name" value="FAD/NAD-bd_sf"/>
</dbReference>
<dbReference type="GO" id="GO:0046872">
    <property type="term" value="F:metal ion binding"/>
    <property type="evidence" value="ECO:0007669"/>
    <property type="project" value="UniProtKB-KW"/>
</dbReference>
<dbReference type="InterPro" id="IPR013785">
    <property type="entry name" value="Aldolase_TIM"/>
</dbReference>
<dbReference type="Pfam" id="PF00724">
    <property type="entry name" value="Oxidored_FMN"/>
    <property type="match status" value="1"/>
</dbReference>
<sequence length="654" mass="70889">MVYPNLFKPIRIGNLRLKNRIIAAPTSPSMITTEGFFTPEMAAYLEEKALGGCAVVTYGEAIVHSATGKSHNKQLQLDAFGVRQGLTESTRMIHNAGGLANIQLSHGGMYGGLASVGGDIGTCAKAYGPSEMEMPAGHVEEMPKELIYEIIESYGKSAKLCKDVGYDMVQVHAAHGWLFNQFLSLVFNHRTDEFGGSLENRARFLMLALDEVRKAVGPGFPIELRLNGDDFQEGGLSLEDYIEVAKLVDDKVDLFNISCGNHEDPAMFCRTHPNSFFPRGVNVYLSAEIKKHVKHPVACVGSLNDPAQMEEIIASGQADLVEIGRALVADPYLPNKAKCGCADDINPCLRCYECFGATGQLEMIKCTVNPTQGHQLEEKLNAPLIKCKVPETEKKKVLVVGGGPAGMEAAITAANRGHDVTLVEKSDRLGGNLHPAGSAFFKQDIRKLCEVLVRRVDRAGVKVILNTEVTPDYVKAFAPDTLFVAIGSNELKPPIKGIDSPHVCMAIEAELHPEKLGKRVAIMGGGLVGAEAACSFAHEGHEVSIIEMKDDVALEVNSFYRGGLMPHVHESATCYVKTKVLEIVPEGVLVENEEKGQFVIPADSVVCALGFRAPYPLVDALCDCVDDARIIGDCNKVGMIYQAMDNGYHSAYRL</sequence>
<dbReference type="Gene3D" id="3.40.50.720">
    <property type="entry name" value="NAD(P)-binding Rossmann-like Domain"/>
    <property type="match status" value="1"/>
</dbReference>
<evidence type="ECO:0000256" key="1">
    <source>
        <dbReference type="ARBA" id="ARBA00001917"/>
    </source>
</evidence>
<dbReference type="Pfam" id="PF07992">
    <property type="entry name" value="Pyr_redox_2"/>
    <property type="match status" value="1"/>
</dbReference>
<evidence type="ECO:0000256" key="4">
    <source>
        <dbReference type="ARBA" id="ARBA00022630"/>
    </source>
</evidence>
<keyword evidence="7" id="KW-0560">Oxidoreductase</keyword>
<keyword evidence="9" id="KW-0411">Iron-sulfur</keyword>
<dbReference type="EMBL" id="PDYG01000135">
    <property type="protein sequence ID" value="PHU36245.1"/>
    <property type="molecule type" value="Genomic_DNA"/>
</dbReference>
<evidence type="ECO:0000256" key="2">
    <source>
        <dbReference type="ARBA" id="ARBA00001966"/>
    </source>
</evidence>
<dbReference type="Gene3D" id="3.50.50.60">
    <property type="entry name" value="FAD/NAD(P)-binding domain"/>
    <property type="match status" value="1"/>
</dbReference>
<dbReference type="AlphaFoldDB" id="A0A2G3DZD1"/>
<evidence type="ECO:0000259" key="11">
    <source>
        <dbReference type="Pfam" id="PF07992"/>
    </source>
</evidence>
<evidence type="ECO:0000313" key="12">
    <source>
        <dbReference type="EMBL" id="PHU36245.1"/>
    </source>
</evidence>
<gene>
    <name evidence="12" type="ORF">CSX02_13250</name>
</gene>
<keyword evidence="6" id="KW-0479">Metal-binding</keyword>
<dbReference type="PRINTS" id="PR00469">
    <property type="entry name" value="PNDRDTASEII"/>
</dbReference>
<evidence type="ECO:0000313" key="13">
    <source>
        <dbReference type="Proteomes" id="UP000224563"/>
    </source>
</evidence>
<organism evidence="12 13">
    <name type="scientific">Agathobacter ruminis</name>
    <dbReference type="NCBI Taxonomy" id="1712665"/>
    <lineage>
        <taxon>Bacteria</taxon>
        <taxon>Bacillati</taxon>
        <taxon>Bacillota</taxon>
        <taxon>Clostridia</taxon>
        <taxon>Lachnospirales</taxon>
        <taxon>Lachnospiraceae</taxon>
        <taxon>Agathobacter</taxon>
    </lineage>
</organism>
<comment type="similarity">
    <text evidence="3">In the N-terminal section; belongs to the NADH:flavin oxidoreductase/NADH oxidase family.</text>
</comment>
<protein>
    <submittedName>
        <fullName evidence="12">NADH:flavin oxidoreductase</fullName>
    </submittedName>
</protein>
<dbReference type="PANTHER" id="PTHR42917">
    <property type="entry name" value="2,4-DIENOYL-COA REDUCTASE"/>
    <property type="match status" value="1"/>
</dbReference>
<evidence type="ECO:0000256" key="9">
    <source>
        <dbReference type="ARBA" id="ARBA00023014"/>
    </source>
</evidence>
<dbReference type="PRINTS" id="PR00368">
    <property type="entry name" value="FADPNR"/>
</dbReference>
<keyword evidence="8" id="KW-0408">Iron</keyword>
<keyword evidence="13" id="KW-1185">Reference proteome</keyword>
<dbReference type="SUPFAM" id="SSF51905">
    <property type="entry name" value="FAD/NAD(P)-binding domain"/>
    <property type="match status" value="1"/>
</dbReference>
<proteinExistence type="inferred from homology"/>
<dbReference type="GO" id="GO:0016491">
    <property type="term" value="F:oxidoreductase activity"/>
    <property type="evidence" value="ECO:0007669"/>
    <property type="project" value="UniProtKB-KW"/>
</dbReference>
<feature type="domain" description="FAD/NAD(P)-binding" evidence="11">
    <location>
        <begin position="395"/>
        <end position="617"/>
    </location>
</feature>
<evidence type="ECO:0000256" key="3">
    <source>
        <dbReference type="ARBA" id="ARBA00011048"/>
    </source>
</evidence>
<dbReference type="Proteomes" id="UP000224563">
    <property type="component" value="Unassembled WGS sequence"/>
</dbReference>
<dbReference type="Gene3D" id="3.20.20.70">
    <property type="entry name" value="Aldolase class I"/>
    <property type="match status" value="1"/>
</dbReference>
<comment type="cofactor">
    <cofactor evidence="1">
        <name>FMN</name>
        <dbReference type="ChEBI" id="CHEBI:58210"/>
    </cofactor>
</comment>
<dbReference type="PANTHER" id="PTHR42917:SF2">
    <property type="entry name" value="2,4-DIENOYL-COA REDUCTASE [(2E)-ENOYL-COA-PRODUCING]"/>
    <property type="match status" value="1"/>
</dbReference>
<dbReference type="InterPro" id="IPR001155">
    <property type="entry name" value="OxRdtase_FMN_N"/>
</dbReference>
<dbReference type="SUPFAM" id="SSF51395">
    <property type="entry name" value="FMN-linked oxidoreductases"/>
    <property type="match status" value="1"/>
</dbReference>
<name>A0A2G3DZD1_9FIRM</name>
<reference evidence="12 13" key="1">
    <citation type="submission" date="2017-10" db="EMBL/GenBank/DDBJ databases">
        <title>Resolving the taxonomy of Roseburia spp., Eubacterium rectale and Agathobacter spp. through phylogenomic analysis.</title>
        <authorList>
            <person name="Sheridan P.O."/>
            <person name="Walker A.W."/>
            <person name="Duncan S.H."/>
            <person name="Scott K.P."/>
            <person name="Toole P.W.O."/>
            <person name="Luis P."/>
            <person name="Flint H.J."/>
        </authorList>
    </citation>
    <scope>NUCLEOTIDE SEQUENCE [LARGE SCALE GENOMIC DNA]</scope>
    <source>
        <strain evidence="12 13">JK623</strain>
    </source>
</reference>
<dbReference type="GO" id="GO:0010181">
    <property type="term" value="F:FMN binding"/>
    <property type="evidence" value="ECO:0007669"/>
    <property type="project" value="InterPro"/>
</dbReference>
<feature type="domain" description="NADH:flavin oxidoreductase/NADH oxidase N-terminal" evidence="10">
    <location>
        <begin position="5"/>
        <end position="343"/>
    </location>
</feature>
<evidence type="ECO:0000256" key="5">
    <source>
        <dbReference type="ARBA" id="ARBA00022643"/>
    </source>
</evidence>
<evidence type="ECO:0000256" key="6">
    <source>
        <dbReference type="ARBA" id="ARBA00022723"/>
    </source>
</evidence>
<keyword evidence="4" id="KW-0285">Flavoprotein</keyword>
<reference evidence="12 13" key="2">
    <citation type="submission" date="2017-10" db="EMBL/GenBank/DDBJ databases">
        <authorList>
            <person name="Banno H."/>
            <person name="Chua N.-H."/>
        </authorList>
    </citation>
    <scope>NUCLEOTIDE SEQUENCE [LARGE SCALE GENOMIC DNA]</scope>
    <source>
        <strain evidence="12 13">JK623</strain>
    </source>
</reference>
<evidence type="ECO:0000256" key="7">
    <source>
        <dbReference type="ARBA" id="ARBA00023002"/>
    </source>
</evidence>
<dbReference type="CDD" id="cd02803">
    <property type="entry name" value="OYE_like_FMN_family"/>
    <property type="match status" value="1"/>
</dbReference>
<evidence type="ECO:0000259" key="10">
    <source>
        <dbReference type="Pfam" id="PF00724"/>
    </source>
</evidence>
<dbReference type="GO" id="GO:0051536">
    <property type="term" value="F:iron-sulfur cluster binding"/>
    <property type="evidence" value="ECO:0007669"/>
    <property type="project" value="UniProtKB-KW"/>
</dbReference>
<comment type="caution">
    <text evidence="12">The sequence shown here is derived from an EMBL/GenBank/DDBJ whole genome shotgun (WGS) entry which is preliminary data.</text>
</comment>
<dbReference type="InterPro" id="IPR023753">
    <property type="entry name" value="FAD/NAD-binding_dom"/>
</dbReference>